<dbReference type="Proteomes" id="UP000298030">
    <property type="component" value="Unassembled WGS sequence"/>
</dbReference>
<gene>
    <name evidence="1" type="ORF">FA13DRAFT_1709114</name>
</gene>
<organism evidence="1 2">
    <name type="scientific">Coprinellus micaceus</name>
    <name type="common">Glistening ink-cap mushroom</name>
    <name type="synonym">Coprinus micaceus</name>
    <dbReference type="NCBI Taxonomy" id="71717"/>
    <lineage>
        <taxon>Eukaryota</taxon>
        <taxon>Fungi</taxon>
        <taxon>Dikarya</taxon>
        <taxon>Basidiomycota</taxon>
        <taxon>Agaricomycotina</taxon>
        <taxon>Agaricomycetes</taxon>
        <taxon>Agaricomycetidae</taxon>
        <taxon>Agaricales</taxon>
        <taxon>Agaricineae</taxon>
        <taxon>Psathyrellaceae</taxon>
        <taxon>Coprinellus</taxon>
    </lineage>
</organism>
<dbReference type="AlphaFoldDB" id="A0A4Y7TGG2"/>
<reference evidence="1 2" key="1">
    <citation type="journal article" date="2019" name="Nat. Ecol. Evol.">
        <title>Megaphylogeny resolves global patterns of mushroom evolution.</title>
        <authorList>
            <person name="Varga T."/>
            <person name="Krizsan K."/>
            <person name="Foldi C."/>
            <person name="Dima B."/>
            <person name="Sanchez-Garcia M."/>
            <person name="Sanchez-Ramirez S."/>
            <person name="Szollosi G.J."/>
            <person name="Szarkandi J.G."/>
            <person name="Papp V."/>
            <person name="Albert L."/>
            <person name="Andreopoulos W."/>
            <person name="Angelini C."/>
            <person name="Antonin V."/>
            <person name="Barry K.W."/>
            <person name="Bougher N.L."/>
            <person name="Buchanan P."/>
            <person name="Buyck B."/>
            <person name="Bense V."/>
            <person name="Catcheside P."/>
            <person name="Chovatia M."/>
            <person name="Cooper J."/>
            <person name="Damon W."/>
            <person name="Desjardin D."/>
            <person name="Finy P."/>
            <person name="Geml J."/>
            <person name="Haridas S."/>
            <person name="Hughes K."/>
            <person name="Justo A."/>
            <person name="Karasinski D."/>
            <person name="Kautmanova I."/>
            <person name="Kiss B."/>
            <person name="Kocsube S."/>
            <person name="Kotiranta H."/>
            <person name="LaButti K.M."/>
            <person name="Lechner B.E."/>
            <person name="Liimatainen K."/>
            <person name="Lipzen A."/>
            <person name="Lukacs Z."/>
            <person name="Mihaltcheva S."/>
            <person name="Morgado L.N."/>
            <person name="Niskanen T."/>
            <person name="Noordeloos M.E."/>
            <person name="Ohm R.A."/>
            <person name="Ortiz-Santana B."/>
            <person name="Ovrebo C."/>
            <person name="Racz N."/>
            <person name="Riley R."/>
            <person name="Savchenko A."/>
            <person name="Shiryaev A."/>
            <person name="Soop K."/>
            <person name="Spirin V."/>
            <person name="Szebenyi C."/>
            <person name="Tomsovsky M."/>
            <person name="Tulloss R.E."/>
            <person name="Uehling J."/>
            <person name="Grigoriev I.V."/>
            <person name="Vagvolgyi C."/>
            <person name="Papp T."/>
            <person name="Martin F.M."/>
            <person name="Miettinen O."/>
            <person name="Hibbett D.S."/>
            <person name="Nagy L.G."/>
        </authorList>
    </citation>
    <scope>NUCLEOTIDE SEQUENCE [LARGE SCALE GENOMIC DNA]</scope>
    <source>
        <strain evidence="1 2">FP101781</strain>
    </source>
</reference>
<evidence type="ECO:0000313" key="2">
    <source>
        <dbReference type="Proteomes" id="UP000298030"/>
    </source>
</evidence>
<dbReference type="EMBL" id="QPFP01000015">
    <property type="protein sequence ID" value="TEB32599.1"/>
    <property type="molecule type" value="Genomic_DNA"/>
</dbReference>
<keyword evidence="2" id="KW-1185">Reference proteome</keyword>
<proteinExistence type="predicted"/>
<sequence>MSSSERRHREGNILDTSRPFTSMRGAAQTVVKITVWRVLSTIIHLVLGICKAVMTARGNPLADLFDIALSLAWPIISSWGNNIENESPRVFPLLFETDIRGPVASCLGLWSSRLAKYVSAQLIRSLSQTVAYCLFEIPLTALRACRAWRDVEREAEENHTVGSQGVAIDARLGGSGSGATLLETPGGLGRPLTVNHRPSLSVVGETLEALPLYNRLNVRCYFPLRDSLRLPPLNWVPRRHGWARDSMV</sequence>
<protein>
    <submittedName>
        <fullName evidence="1">Uncharacterized protein</fullName>
    </submittedName>
</protein>
<name>A0A4Y7TGG2_COPMI</name>
<comment type="caution">
    <text evidence="1">The sequence shown here is derived from an EMBL/GenBank/DDBJ whole genome shotgun (WGS) entry which is preliminary data.</text>
</comment>
<accession>A0A4Y7TGG2</accession>
<evidence type="ECO:0000313" key="1">
    <source>
        <dbReference type="EMBL" id="TEB32599.1"/>
    </source>
</evidence>